<reference evidence="1" key="1">
    <citation type="submission" date="2024-12" db="EMBL/GenBank/DDBJ databases">
        <title>Comparative genomics and development of molecular markers within Purpureocillium lilacinum and among Purpureocillium species.</title>
        <authorList>
            <person name="Yeh Z.-Y."/>
            <person name="Ni N.-T."/>
            <person name="Lo P.-H."/>
            <person name="Mushyakhwo K."/>
            <person name="Lin C.-F."/>
            <person name="Nai Y.-S."/>
        </authorList>
    </citation>
    <scope>NUCLEOTIDE SEQUENCE</scope>
    <source>
        <strain evidence="1">NCHU-NPUST-175</strain>
    </source>
</reference>
<gene>
    <name evidence="1" type="ORF">ACCO45_003934</name>
</gene>
<organism evidence="1 2">
    <name type="scientific">Purpureocillium lilacinum</name>
    <name type="common">Paecilomyces lilacinus</name>
    <dbReference type="NCBI Taxonomy" id="33203"/>
    <lineage>
        <taxon>Eukaryota</taxon>
        <taxon>Fungi</taxon>
        <taxon>Dikarya</taxon>
        <taxon>Ascomycota</taxon>
        <taxon>Pezizomycotina</taxon>
        <taxon>Sordariomycetes</taxon>
        <taxon>Hypocreomycetidae</taxon>
        <taxon>Hypocreales</taxon>
        <taxon>Ophiocordycipitaceae</taxon>
        <taxon>Purpureocillium</taxon>
    </lineage>
</organism>
<dbReference type="EMBL" id="JBGNUJ010000003">
    <property type="protein sequence ID" value="KAL3962411.1"/>
    <property type="molecule type" value="Genomic_DNA"/>
</dbReference>
<comment type="caution">
    <text evidence="1">The sequence shown here is derived from an EMBL/GenBank/DDBJ whole genome shotgun (WGS) entry which is preliminary data.</text>
</comment>
<keyword evidence="2" id="KW-1185">Reference proteome</keyword>
<proteinExistence type="predicted"/>
<dbReference type="Proteomes" id="UP001638806">
    <property type="component" value="Unassembled WGS sequence"/>
</dbReference>
<protein>
    <submittedName>
        <fullName evidence="1">Uncharacterized protein</fullName>
    </submittedName>
</protein>
<evidence type="ECO:0000313" key="1">
    <source>
        <dbReference type="EMBL" id="KAL3962411.1"/>
    </source>
</evidence>
<sequence>MGELEGSYVPGVPRYEPAGMRRWIILVVAFMTTLAFMAVAARLWCRHIRKQKFWWDDYLIMFSMIWNWVVVGIGFAMYIEGVGYHDSTVGPEAVINISRWLLITEIIYVWNLCWTKLSLLFMYYRIFHFPMFKRLVIGVGAFVVTWAICVSFLFTFICVPVERAMEARAAGPLAVFASSYRTWVLFNYSKHDVSYTLAPLLAWSDIEMSAGIISACLPTMRPVVRLAASKLGLSRVFSSRNADGTSRSESANGGKLHDGSQSRGATPLRSFITPQTLKTTAETNNRPDRGSGAFYRLPDDYGSGFGGILVETSLELVESQKQLKAVDRVQEVPGNSSGRSDDESSVSFEMHPRV</sequence>
<accession>A0ACC4E434</accession>
<name>A0ACC4E434_PURLI</name>
<evidence type="ECO:0000313" key="2">
    <source>
        <dbReference type="Proteomes" id="UP001638806"/>
    </source>
</evidence>